<organism evidence="3 4">
    <name type="scientific">Fimbriimonas ginsengisoli Gsoil 348</name>
    <dbReference type="NCBI Taxonomy" id="661478"/>
    <lineage>
        <taxon>Bacteria</taxon>
        <taxon>Bacillati</taxon>
        <taxon>Armatimonadota</taxon>
        <taxon>Fimbriimonadia</taxon>
        <taxon>Fimbriimonadales</taxon>
        <taxon>Fimbriimonadaceae</taxon>
        <taxon>Fimbriimonas</taxon>
    </lineage>
</organism>
<keyword evidence="2" id="KW-0472">Membrane</keyword>
<name>A0A068NIZ5_FIMGI</name>
<evidence type="ECO:0000256" key="2">
    <source>
        <dbReference type="SAM" id="Phobius"/>
    </source>
</evidence>
<keyword evidence="4" id="KW-1185">Reference proteome</keyword>
<feature type="region of interest" description="Disordered" evidence="1">
    <location>
        <begin position="151"/>
        <end position="181"/>
    </location>
</feature>
<gene>
    <name evidence="3" type="ORF">OP10G_0074</name>
</gene>
<feature type="transmembrane region" description="Helical" evidence="2">
    <location>
        <begin position="54"/>
        <end position="75"/>
    </location>
</feature>
<sequence>MEEVQKIDLKDQLRNILEEARMVLPGIQALFGFQLIAVMNEAFGKKLAESEQRIHLLAIGLTVVAIGLALAPAAVHRISEPDQVSMALIKRCSRFLNWGLKILGLAIVLDFYLVARITFGDVWLAQISSALAFFFLFAIWVAYPELRKRGRETGTSGRRPFFQEAVNSSGNPGSSSNVPSK</sequence>
<protein>
    <recommendedName>
        <fullName evidence="5">Integral membrane protein</fullName>
    </recommendedName>
</protein>
<dbReference type="EMBL" id="CP007139">
    <property type="protein sequence ID" value="AIE83442.1"/>
    <property type="molecule type" value="Genomic_DNA"/>
</dbReference>
<reference evidence="3 4" key="1">
    <citation type="journal article" date="2014" name="PLoS ONE">
        <title>The first complete genome sequence of the class fimbriimonadia in the phylum armatimonadetes.</title>
        <authorList>
            <person name="Hu Z.Y."/>
            <person name="Wang Y.Z."/>
            <person name="Im W.T."/>
            <person name="Wang S.Y."/>
            <person name="Zhao G.P."/>
            <person name="Zheng H.J."/>
            <person name="Quan Z.X."/>
        </authorList>
    </citation>
    <scope>NUCLEOTIDE SEQUENCE [LARGE SCALE GENOMIC DNA]</scope>
    <source>
        <strain evidence="3">Gsoil 348</strain>
    </source>
</reference>
<keyword evidence="2" id="KW-0812">Transmembrane</keyword>
<dbReference type="Proteomes" id="UP000027982">
    <property type="component" value="Chromosome"/>
</dbReference>
<evidence type="ECO:0008006" key="5">
    <source>
        <dbReference type="Google" id="ProtNLM"/>
    </source>
</evidence>
<proteinExistence type="predicted"/>
<dbReference type="HOGENOM" id="CLU_1486961_0_0_0"/>
<evidence type="ECO:0000313" key="3">
    <source>
        <dbReference type="EMBL" id="AIE83442.1"/>
    </source>
</evidence>
<dbReference type="RefSeq" id="WP_025227881.1">
    <property type="nucleotide sequence ID" value="NZ_CP007139.1"/>
</dbReference>
<dbReference type="STRING" id="661478.OP10G_0074"/>
<feature type="compositionally biased region" description="Low complexity" evidence="1">
    <location>
        <begin position="166"/>
        <end position="181"/>
    </location>
</feature>
<dbReference type="OrthoDB" id="6024366at2"/>
<dbReference type="KEGG" id="fgi:OP10G_0074"/>
<dbReference type="AlphaFoldDB" id="A0A068NIZ5"/>
<dbReference type="Pfam" id="PF19853">
    <property type="entry name" value="DUF6328"/>
    <property type="match status" value="1"/>
</dbReference>
<evidence type="ECO:0000313" key="4">
    <source>
        <dbReference type="Proteomes" id="UP000027982"/>
    </source>
</evidence>
<feature type="transmembrane region" description="Helical" evidence="2">
    <location>
        <begin position="20"/>
        <end position="39"/>
    </location>
</feature>
<feature type="transmembrane region" description="Helical" evidence="2">
    <location>
        <begin position="123"/>
        <end position="143"/>
    </location>
</feature>
<keyword evidence="2" id="KW-1133">Transmembrane helix</keyword>
<accession>A0A068NIZ5</accession>
<feature type="transmembrane region" description="Helical" evidence="2">
    <location>
        <begin position="95"/>
        <end position="117"/>
    </location>
</feature>
<evidence type="ECO:0000256" key="1">
    <source>
        <dbReference type="SAM" id="MobiDB-lite"/>
    </source>
</evidence>
<dbReference type="InterPro" id="IPR046291">
    <property type="entry name" value="DUF6328"/>
</dbReference>